<protein>
    <submittedName>
        <fullName evidence="1">Uncharacterized protein</fullName>
    </submittedName>
</protein>
<sequence>MRNSEGKTPRELFTVEHSELLKGAKVSTKKAASSCMTIASLVTVVMFAAAFSTVGNNGEIGRSINRRKNLYQVFVIADAIALFCSSISMLNFLSILTLHCAEDDFLKSLPLKLMTGLSAFYVSIITMLIAFTSVFFLTNT</sequence>
<name>A0ACC0XBN8_9ROSI</name>
<dbReference type="Proteomes" id="UP001163603">
    <property type="component" value="Chromosome 13"/>
</dbReference>
<comment type="caution">
    <text evidence="1">The sequence shown here is derived from an EMBL/GenBank/DDBJ whole genome shotgun (WGS) entry which is preliminary data.</text>
</comment>
<evidence type="ECO:0000313" key="1">
    <source>
        <dbReference type="EMBL" id="KAJ0013894.1"/>
    </source>
</evidence>
<reference evidence="2" key="1">
    <citation type="journal article" date="2023" name="G3 (Bethesda)">
        <title>Genome assembly and association tests identify interacting loci associated with vigor, precocity, and sex in interspecific pistachio rootstocks.</title>
        <authorList>
            <person name="Palmer W."/>
            <person name="Jacygrad E."/>
            <person name="Sagayaradj S."/>
            <person name="Cavanaugh K."/>
            <person name="Han R."/>
            <person name="Bertier L."/>
            <person name="Beede B."/>
            <person name="Kafkas S."/>
            <person name="Golino D."/>
            <person name="Preece J."/>
            <person name="Michelmore R."/>
        </authorList>
    </citation>
    <scope>NUCLEOTIDE SEQUENCE [LARGE SCALE GENOMIC DNA]</scope>
</reference>
<evidence type="ECO:0000313" key="2">
    <source>
        <dbReference type="Proteomes" id="UP001163603"/>
    </source>
</evidence>
<accession>A0ACC0XBN8</accession>
<gene>
    <name evidence="1" type="ORF">Pint_21623</name>
</gene>
<proteinExistence type="predicted"/>
<dbReference type="EMBL" id="CM047748">
    <property type="protein sequence ID" value="KAJ0013894.1"/>
    <property type="molecule type" value="Genomic_DNA"/>
</dbReference>
<keyword evidence="2" id="KW-1185">Reference proteome</keyword>
<organism evidence="1 2">
    <name type="scientific">Pistacia integerrima</name>
    <dbReference type="NCBI Taxonomy" id="434235"/>
    <lineage>
        <taxon>Eukaryota</taxon>
        <taxon>Viridiplantae</taxon>
        <taxon>Streptophyta</taxon>
        <taxon>Embryophyta</taxon>
        <taxon>Tracheophyta</taxon>
        <taxon>Spermatophyta</taxon>
        <taxon>Magnoliopsida</taxon>
        <taxon>eudicotyledons</taxon>
        <taxon>Gunneridae</taxon>
        <taxon>Pentapetalae</taxon>
        <taxon>rosids</taxon>
        <taxon>malvids</taxon>
        <taxon>Sapindales</taxon>
        <taxon>Anacardiaceae</taxon>
        <taxon>Pistacia</taxon>
    </lineage>
</organism>